<comment type="similarity">
    <text evidence="1">Belongs to the GeBP family.</text>
</comment>
<evidence type="ECO:0000259" key="2">
    <source>
        <dbReference type="Pfam" id="PF04504"/>
    </source>
</evidence>
<proteinExistence type="inferred from homology"/>
<name>A0A6A2XXX6_HIBSY</name>
<gene>
    <name evidence="3" type="ORF">F3Y22_tig00116962pilonHSYRG00147</name>
</gene>
<evidence type="ECO:0000256" key="1">
    <source>
        <dbReference type="ARBA" id="ARBA00010820"/>
    </source>
</evidence>
<dbReference type="InterPro" id="IPR007592">
    <property type="entry name" value="GEBP"/>
</dbReference>
<dbReference type="PANTHER" id="PTHR31662">
    <property type="entry name" value="BNAANNG10740D PROTEIN-RELATED"/>
    <property type="match status" value="1"/>
</dbReference>
<dbReference type="GO" id="GO:0005634">
    <property type="term" value="C:nucleus"/>
    <property type="evidence" value="ECO:0007669"/>
    <property type="project" value="TreeGrafter"/>
</dbReference>
<organism evidence="3 4">
    <name type="scientific">Hibiscus syriacus</name>
    <name type="common">Rose of Sharon</name>
    <dbReference type="NCBI Taxonomy" id="106335"/>
    <lineage>
        <taxon>Eukaryota</taxon>
        <taxon>Viridiplantae</taxon>
        <taxon>Streptophyta</taxon>
        <taxon>Embryophyta</taxon>
        <taxon>Tracheophyta</taxon>
        <taxon>Spermatophyta</taxon>
        <taxon>Magnoliopsida</taxon>
        <taxon>eudicotyledons</taxon>
        <taxon>Gunneridae</taxon>
        <taxon>Pentapetalae</taxon>
        <taxon>rosids</taxon>
        <taxon>malvids</taxon>
        <taxon>Malvales</taxon>
        <taxon>Malvaceae</taxon>
        <taxon>Malvoideae</taxon>
        <taxon>Hibiscus</taxon>
    </lineage>
</organism>
<dbReference type="GO" id="GO:0006355">
    <property type="term" value="P:regulation of DNA-templated transcription"/>
    <property type="evidence" value="ECO:0007669"/>
    <property type="project" value="InterPro"/>
</dbReference>
<protein>
    <recommendedName>
        <fullName evidence="2">Glabrous enhancer-binding protein-like DBD domain-containing protein</fullName>
    </recommendedName>
</protein>
<dbReference type="Proteomes" id="UP000436088">
    <property type="component" value="Unassembled WGS sequence"/>
</dbReference>
<dbReference type="EMBL" id="VEPZ02001737">
    <property type="protein sequence ID" value="KAE8659354.1"/>
    <property type="molecule type" value="Genomic_DNA"/>
</dbReference>
<dbReference type="Pfam" id="PF04504">
    <property type="entry name" value="GeBP-like_DBD"/>
    <property type="match status" value="1"/>
</dbReference>
<sequence>MSHPYTKSQLSEKLRRQRKKFRVISSRLARGLDPSSLSLHDRALFDISRRLWGPEFASTSPFGSNSPGFSHDHEINGVAGNGLHDADMKDNVNEPSLCYDFAAGRDEDESYSEAVGRHALWATKKPSYACMWELYMGHARRCRSPWSSGDMVGRHARMATKLLGDSCLATKL</sequence>
<evidence type="ECO:0000313" key="3">
    <source>
        <dbReference type="EMBL" id="KAE8659354.1"/>
    </source>
</evidence>
<dbReference type="PANTHER" id="PTHR31662:SF8">
    <property type="entry name" value="EXPRESSED PROTEIN"/>
    <property type="match status" value="1"/>
</dbReference>
<dbReference type="AlphaFoldDB" id="A0A6A2XXX6"/>
<accession>A0A6A2XXX6</accession>
<evidence type="ECO:0000313" key="4">
    <source>
        <dbReference type="Proteomes" id="UP000436088"/>
    </source>
</evidence>
<reference evidence="3" key="1">
    <citation type="submission" date="2019-09" db="EMBL/GenBank/DDBJ databases">
        <title>Draft genome information of white flower Hibiscus syriacus.</title>
        <authorList>
            <person name="Kim Y.-M."/>
        </authorList>
    </citation>
    <scope>NUCLEOTIDE SEQUENCE [LARGE SCALE GENOMIC DNA]</scope>
    <source>
        <strain evidence="3">YM2019G1</strain>
    </source>
</reference>
<feature type="domain" description="Glabrous enhancer-binding protein-like DBD" evidence="2">
    <location>
        <begin position="3"/>
        <end position="53"/>
    </location>
</feature>
<comment type="caution">
    <text evidence="3">The sequence shown here is derived from an EMBL/GenBank/DDBJ whole genome shotgun (WGS) entry which is preliminary data.</text>
</comment>
<dbReference type="InterPro" id="IPR053932">
    <property type="entry name" value="GeBP-like_DBD"/>
</dbReference>
<keyword evidence="4" id="KW-1185">Reference proteome</keyword>